<accession>A0A2R6AWC9</accession>
<evidence type="ECO:0000313" key="1">
    <source>
        <dbReference type="EMBL" id="PSN90657.1"/>
    </source>
</evidence>
<organism evidence="1 2">
    <name type="scientific">Candidatus Marsarchaeota G2 archaeon OSP_D</name>
    <dbReference type="NCBI Taxonomy" id="1978157"/>
    <lineage>
        <taxon>Archaea</taxon>
        <taxon>Candidatus Marsarchaeota</taxon>
        <taxon>Candidatus Marsarchaeota group 2</taxon>
    </lineage>
</organism>
<reference evidence="1 2" key="1">
    <citation type="submission" date="2017-04" db="EMBL/GenBank/DDBJ databases">
        <title>Novel microbial lineages endemic to geothermal iron-oxide mats fill important gaps in the evolutionary history of Archaea.</title>
        <authorList>
            <person name="Jay Z.J."/>
            <person name="Beam J.P."/>
            <person name="Dlakic M."/>
            <person name="Rusch D.B."/>
            <person name="Kozubal M.A."/>
            <person name="Inskeep W.P."/>
        </authorList>
    </citation>
    <scope>NUCLEOTIDE SEQUENCE [LARGE SCALE GENOMIC DNA]</scope>
    <source>
        <strain evidence="1">OSP_D</strain>
    </source>
</reference>
<sequence>MLLEYALNDGSYITFISTKQPEYSKDEPHIALLMTPQELEVVRSNLERLGLAYEENEENLSFYDPSNLRVELYITPRTSEAT</sequence>
<dbReference type="AlphaFoldDB" id="A0A2R6AWC9"/>
<evidence type="ECO:0000313" key="2">
    <source>
        <dbReference type="Proteomes" id="UP000240322"/>
    </source>
</evidence>
<dbReference type="EMBL" id="NEXE01000052">
    <property type="protein sequence ID" value="PSN90657.1"/>
    <property type="molecule type" value="Genomic_DNA"/>
</dbReference>
<proteinExistence type="predicted"/>
<evidence type="ECO:0008006" key="3">
    <source>
        <dbReference type="Google" id="ProtNLM"/>
    </source>
</evidence>
<dbReference type="Proteomes" id="UP000240322">
    <property type="component" value="Unassembled WGS sequence"/>
</dbReference>
<gene>
    <name evidence="1" type="ORF">B9Q03_06280</name>
</gene>
<protein>
    <recommendedName>
        <fullName evidence="3">VOC domain-containing protein</fullName>
    </recommendedName>
</protein>
<comment type="caution">
    <text evidence="1">The sequence shown here is derived from an EMBL/GenBank/DDBJ whole genome shotgun (WGS) entry which is preliminary data.</text>
</comment>
<name>A0A2R6AWC9_9ARCH</name>